<dbReference type="AlphaFoldDB" id="A0AA38KPU7"/>
<evidence type="ECO:0000313" key="1">
    <source>
        <dbReference type="EMBL" id="KAJ3782316.1"/>
    </source>
</evidence>
<evidence type="ECO:0000313" key="2">
    <source>
        <dbReference type="Proteomes" id="UP001163798"/>
    </source>
</evidence>
<sequence>MLKEQQDAVIVVAAVTEGCPLVDFIPGDHDHDVVVQGDKITIINTDVTGRIRIVKSESDFGPTALYYGVASHTRSSGQSRLVRYR</sequence>
<name>A0AA38KPU7_9AGAR</name>
<accession>A0AA38KPU7</accession>
<dbReference type="EMBL" id="MU793484">
    <property type="protein sequence ID" value="KAJ3782316.1"/>
    <property type="molecule type" value="Genomic_DNA"/>
</dbReference>
<gene>
    <name evidence="1" type="ORF">GGU10DRAFT_83431</name>
</gene>
<proteinExistence type="predicted"/>
<comment type="caution">
    <text evidence="1">The sequence shown here is derived from an EMBL/GenBank/DDBJ whole genome shotgun (WGS) entry which is preliminary data.</text>
</comment>
<protein>
    <submittedName>
        <fullName evidence="1">Uncharacterized protein</fullName>
    </submittedName>
</protein>
<organism evidence="1 2">
    <name type="scientific">Lentinula aff. detonsa</name>
    <dbReference type="NCBI Taxonomy" id="2804958"/>
    <lineage>
        <taxon>Eukaryota</taxon>
        <taxon>Fungi</taxon>
        <taxon>Dikarya</taxon>
        <taxon>Basidiomycota</taxon>
        <taxon>Agaricomycotina</taxon>
        <taxon>Agaricomycetes</taxon>
        <taxon>Agaricomycetidae</taxon>
        <taxon>Agaricales</taxon>
        <taxon>Marasmiineae</taxon>
        <taxon>Omphalotaceae</taxon>
        <taxon>Lentinula</taxon>
    </lineage>
</organism>
<keyword evidence="2" id="KW-1185">Reference proteome</keyword>
<reference evidence="1" key="1">
    <citation type="submission" date="2022-08" db="EMBL/GenBank/DDBJ databases">
        <authorList>
            <consortium name="DOE Joint Genome Institute"/>
            <person name="Min B."/>
            <person name="Riley R."/>
            <person name="Sierra-Patev S."/>
            <person name="Naranjo-Ortiz M."/>
            <person name="Looney B."/>
            <person name="Konkel Z."/>
            <person name="Slot J.C."/>
            <person name="Sakamoto Y."/>
            <person name="Steenwyk J.L."/>
            <person name="Rokas A."/>
            <person name="Carro J."/>
            <person name="Camarero S."/>
            <person name="Ferreira P."/>
            <person name="Molpeceres G."/>
            <person name="Ruiz-Duenas F.J."/>
            <person name="Serrano A."/>
            <person name="Henrissat B."/>
            <person name="Drula E."/>
            <person name="Hughes K.W."/>
            <person name="Mata J.L."/>
            <person name="Ishikawa N.K."/>
            <person name="Vargas-Isla R."/>
            <person name="Ushijima S."/>
            <person name="Smith C.A."/>
            <person name="Ahrendt S."/>
            <person name="Andreopoulos W."/>
            <person name="He G."/>
            <person name="Labutti K."/>
            <person name="Lipzen A."/>
            <person name="Ng V."/>
            <person name="Sandor L."/>
            <person name="Barry K."/>
            <person name="Martinez A.T."/>
            <person name="Xiao Y."/>
            <person name="Gibbons J.G."/>
            <person name="Terashima K."/>
            <person name="Hibbett D.S."/>
            <person name="Grigoriev I.V."/>
        </authorList>
    </citation>
    <scope>NUCLEOTIDE SEQUENCE</scope>
    <source>
        <strain evidence="1">TFB10291</strain>
    </source>
</reference>
<dbReference type="Proteomes" id="UP001163798">
    <property type="component" value="Unassembled WGS sequence"/>
</dbReference>